<evidence type="ECO:0000256" key="3">
    <source>
        <dbReference type="ARBA" id="ARBA00022448"/>
    </source>
</evidence>
<comment type="subcellular location">
    <subcellularLocation>
        <location evidence="1">Membrane</location>
        <topology evidence="1">Peripheral membrane protein</topology>
    </subcellularLocation>
</comment>
<evidence type="ECO:0008006" key="11">
    <source>
        <dbReference type="Google" id="ProtNLM"/>
    </source>
</evidence>
<dbReference type="Gene3D" id="3.40.1380.10">
    <property type="match status" value="1"/>
</dbReference>
<proteinExistence type="inferred from homology"/>
<evidence type="ECO:0000256" key="7">
    <source>
        <dbReference type="ARBA" id="ARBA00023196"/>
    </source>
</evidence>
<keyword evidence="10" id="KW-1185">Reference proteome</keyword>
<evidence type="ECO:0000256" key="5">
    <source>
        <dbReference type="ARBA" id="ARBA00023065"/>
    </source>
</evidence>
<dbReference type="SUPFAM" id="SSF52943">
    <property type="entry name" value="ATP synthase (F1-ATPase), gamma subunit"/>
    <property type="match status" value="1"/>
</dbReference>
<evidence type="ECO:0000256" key="4">
    <source>
        <dbReference type="ARBA" id="ARBA00022781"/>
    </source>
</evidence>
<dbReference type="Proteomes" id="UP001477443">
    <property type="component" value="Chromosome"/>
</dbReference>
<accession>A0ABZ2RQE6</accession>
<name>A0ABZ2RQE6_9BACT</name>
<evidence type="ECO:0000256" key="8">
    <source>
        <dbReference type="ARBA" id="ARBA00023310"/>
    </source>
</evidence>
<evidence type="ECO:0000256" key="1">
    <source>
        <dbReference type="ARBA" id="ARBA00004170"/>
    </source>
</evidence>
<keyword evidence="8" id="KW-0066">ATP synthesis</keyword>
<dbReference type="NCBIfam" id="NF045933">
    <property type="entry name" value="MSC_0622_gamma"/>
    <property type="match status" value="1"/>
</dbReference>
<keyword evidence="5" id="KW-0406">Ion transport</keyword>
<reference evidence="9" key="1">
    <citation type="submission" date="2024-03" db="EMBL/GenBank/DDBJ databases">
        <title>Complete genome sequence of Mycoplasma felifaucium Z921 isolated from the trachea of a cheetah.</title>
        <authorList>
            <person name="Spergser J."/>
        </authorList>
    </citation>
    <scope>NUCLEOTIDE SEQUENCE [LARGE SCALE GENOMIC DNA]</scope>
    <source>
        <strain evidence="9">Z921</strain>
    </source>
</reference>
<gene>
    <name evidence="9" type="ORF">WG617_03055</name>
</gene>
<comment type="similarity">
    <text evidence="2">Belongs to the ATPase gamma chain family.</text>
</comment>
<evidence type="ECO:0000256" key="2">
    <source>
        <dbReference type="ARBA" id="ARBA00007681"/>
    </source>
</evidence>
<evidence type="ECO:0000313" key="9">
    <source>
        <dbReference type="EMBL" id="WXL28973.1"/>
    </source>
</evidence>
<keyword evidence="6" id="KW-0472">Membrane</keyword>
<protein>
    <recommendedName>
        <fullName evidence="11">ATP synthase gamma chain</fullName>
    </recommendedName>
</protein>
<organism evidence="9 10">
    <name type="scientific">Mycoplasmopsis felifaucium</name>
    <dbReference type="NCBI Taxonomy" id="35768"/>
    <lineage>
        <taxon>Bacteria</taxon>
        <taxon>Bacillati</taxon>
        <taxon>Mycoplasmatota</taxon>
        <taxon>Mycoplasmoidales</taxon>
        <taxon>Metamycoplasmataceae</taxon>
        <taxon>Mycoplasmopsis</taxon>
    </lineage>
</organism>
<keyword evidence="7" id="KW-0139">CF(1)</keyword>
<keyword evidence="4" id="KW-0375">Hydrogen ion transport</keyword>
<dbReference type="RefSeq" id="WP_338822551.1">
    <property type="nucleotide sequence ID" value="NZ_CP148067.1"/>
</dbReference>
<dbReference type="EMBL" id="CP148067">
    <property type="protein sequence ID" value="WXL28973.1"/>
    <property type="molecule type" value="Genomic_DNA"/>
</dbReference>
<dbReference type="InterPro" id="IPR035968">
    <property type="entry name" value="ATP_synth_F1_ATPase_gsu"/>
</dbReference>
<keyword evidence="3" id="KW-0813">Transport</keyword>
<evidence type="ECO:0000313" key="10">
    <source>
        <dbReference type="Proteomes" id="UP001477443"/>
    </source>
</evidence>
<sequence>MHLKDLTQKRTNLENIRIKVNNDKNILLITIMKLTKKLAFYVDNSLLNIQLIHALKNKYNIKNNFVGGQQNKILNAIKKVFIKDKELYIYLTEEQKYGTDSYSRYEKTILEKIKSKKADFITIGQRAIKFCADNNLNVIKSFNNSSFPDLAKILTNLVKVLYLDAGYVKVHFVINSNKNYKKPFTILPLDNFDVDKLLNIKQINSFNSVIQNYKIYPNIEGFIENQINIFLENAINALVVESSFYNAKNALVSTNQKSKQLDEEILKVSKRINRVKQEKQIEEIILLTKKKKTIFEEGHNE</sequence>
<evidence type="ECO:0000256" key="6">
    <source>
        <dbReference type="ARBA" id="ARBA00023136"/>
    </source>
</evidence>